<evidence type="ECO:0000256" key="7">
    <source>
        <dbReference type="ARBA" id="ARBA00022723"/>
    </source>
</evidence>
<dbReference type="Pfam" id="PF00067">
    <property type="entry name" value="p450"/>
    <property type="match status" value="1"/>
</dbReference>
<feature type="binding site" description="axial binding residue" evidence="11">
    <location>
        <position position="154"/>
    </location>
    <ligand>
        <name>heme</name>
        <dbReference type="ChEBI" id="CHEBI:30413"/>
    </ligand>
    <ligandPart>
        <name>Fe</name>
        <dbReference type="ChEBI" id="CHEBI:18248"/>
    </ligandPart>
</feature>
<keyword evidence="7 11" id="KW-0479">Metal-binding</keyword>
<name>A0A6P3YBG9_DINQU</name>
<dbReference type="PANTHER" id="PTHR24291:SF106">
    <property type="entry name" value="CYTOCHROME P450 4G1-RELATED"/>
    <property type="match status" value="1"/>
</dbReference>
<evidence type="ECO:0000256" key="9">
    <source>
        <dbReference type="ARBA" id="ARBA00023004"/>
    </source>
</evidence>
<dbReference type="GO" id="GO:0020037">
    <property type="term" value="F:heme binding"/>
    <property type="evidence" value="ECO:0007669"/>
    <property type="project" value="InterPro"/>
</dbReference>
<protein>
    <submittedName>
        <fullName evidence="14">Cytochrome P450 4g15-like</fullName>
    </submittedName>
</protein>
<gene>
    <name evidence="14" type="primary">LOC106751348</name>
</gene>
<organism evidence="13 14">
    <name type="scientific">Dinoponera quadriceps</name>
    <name type="common">South American ant</name>
    <dbReference type="NCBI Taxonomy" id="609295"/>
    <lineage>
        <taxon>Eukaryota</taxon>
        <taxon>Metazoa</taxon>
        <taxon>Ecdysozoa</taxon>
        <taxon>Arthropoda</taxon>
        <taxon>Hexapoda</taxon>
        <taxon>Insecta</taxon>
        <taxon>Pterygota</taxon>
        <taxon>Neoptera</taxon>
        <taxon>Endopterygota</taxon>
        <taxon>Hymenoptera</taxon>
        <taxon>Apocrita</taxon>
        <taxon>Aculeata</taxon>
        <taxon>Formicoidea</taxon>
        <taxon>Formicidae</taxon>
        <taxon>Ponerinae</taxon>
        <taxon>Ponerini</taxon>
        <taxon>Dinoponera</taxon>
    </lineage>
</organism>
<dbReference type="GO" id="GO:0005789">
    <property type="term" value="C:endoplasmic reticulum membrane"/>
    <property type="evidence" value="ECO:0007669"/>
    <property type="project" value="UniProtKB-SubCell"/>
</dbReference>
<evidence type="ECO:0000256" key="2">
    <source>
        <dbReference type="ARBA" id="ARBA00003690"/>
    </source>
</evidence>
<dbReference type="SUPFAM" id="SSF48264">
    <property type="entry name" value="Cytochrome P450"/>
    <property type="match status" value="1"/>
</dbReference>
<comment type="subcellular location">
    <subcellularLocation>
        <location evidence="4">Endoplasmic reticulum membrane</location>
        <topology evidence="4">Peripheral membrane protein</topology>
    </subcellularLocation>
    <subcellularLocation>
        <location evidence="3">Microsome membrane</location>
        <topology evidence="3">Peripheral membrane protein</topology>
    </subcellularLocation>
</comment>
<evidence type="ECO:0000256" key="10">
    <source>
        <dbReference type="ARBA" id="ARBA00023033"/>
    </source>
</evidence>
<dbReference type="GO" id="GO:0016705">
    <property type="term" value="F:oxidoreductase activity, acting on paired donors, with incorporation or reduction of molecular oxygen"/>
    <property type="evidence" value="ECO:0007669"/>
    <property type="project" value="InterPro"/>
</dbReference>
<evidence type="ECO:0000256" key="11">
    <source>
        <dbReference type="PIRSR" id="PIRSR602403-1"/>
    </source>
</evidence>
<dbReference type="PRINTS" id="PR00465">
    <property type="entry name" value="EP450IV"/>
</dbReference>
<evidence type="ECO:0000313" key="13">
    <source>
        <dbReference type="Proteomes" id="UP000515204"/>
    </source>
</evidence>
<dbReference type="KEGG" id="dqu:106751348"/>
<keyword evidence="6 11" id="KW-0349">Heme</keyword>
<dbReference type="AlphaFoldDB" id="A0A6P3YBG9"/>
<evidence type="ECO:0000256" key="12">
    <source>
        <dbReference type="RuleBase" id="RU000461"/>
    </source>
</evidence>
<sequence length="219" mass="25480">MWEKKRIPLLEMLIDMKKKGEMTDKEILDDLKTALFGQRVHEEMDSIFFDSDRQCTFVDTVNMKYLERVILETLRLFPTIPLISRKIKKDVRIGNPIPMNFIASLINTPICHIHRAEKYYPNPLVFNPDNFLPDKMQQRNPYAYIPFSAGPRSCVGRKYAMLKMKILLSTILRKYRITSDVAYQEFPLLAEITLKRGDGFNVKIESRKPASQTGDTISS</sequence>
<evidence type="ECO:0000256" key="8">
    <source>
        <dbReference type="ARBA" id="ARBA00023002"/>
    </source>
</evidence>
<evidence type="ECO:0000256" key="1">
    <source>
        <dbReference type="ARBA" id="ARBA00001971"/>
    </source>
</evidence>
<dbReference type="GeneID" id="106751348"/>
<dbReference type="InterPro" id="IPR002403">
    <property type="entry name" value="Cyt_P450_E_grp-IV"/>
</dbReference>
<dbReference type="Proteomes" id="UP000515204">
    <property type="component" value="Unplaced"/>
</dbReference>
<proteinExistence type="inferred from homology"/>
<dbReference type="PANTHER" id="PTHR24291">
    <property type="entry name" value="CYTOCHROME P450 FAMILY 4"/>
    <property type="match status" value="1"/>
</dbReference>
<evidence type="ECO:0000313" key="14">
    <source>
        <dbReference type="RefSeq" id="XP_014487713.1"/>
    </source>
</evidence>
<dbReference type="InterPro" id="IPR017972">
    <property type="entry name" value="Cyt_P450_CS"/>
</dbReference>
<evidence type="ECO:0000256" key="4">
    <source>
        <dbReference type="ARBA" id="ARBA00004406"/>
    </source>
</evidence>
<keyword evidence="9 11" id="KW-0408">Iron</keyword>
<dbReference type="PROSITE" id="PS00086">
    <property type="entry name" value="CYTOCHROME_P450"/>
    <property type="match status" value="1"/>
</dbReference>
<dbReference type="OrthoDB" id="10257317at2759"/>
<keyword evidence="10 12" id="KW-0503">Monooxygenase</keyword>
<keyword evidence="13" id="KW-1185">Reference proteome</keyword>
<dbReference type="InterPro" id="IPR036396">
    <property type="entry name" value="Cyt_P450_sf"/>
</dbReference>
<dbReference type="InterPro" id="IPR001128">
    <property type="entry name" value="Cyt_P450"/>
</dbReference>
<evidence type="ECO:0000256" key="5">
    <source>
        <dbReference type="ARBA" id="ARBA00010617"/>
    </source>
</evidence>
<dbReference type="GO" id="GO:0004497">
    <property type="term" value="F:monooxygenase activity"/>
    <property type="evidence" value="ECO:0007669"/>
    <property type="project" value="UniProtKB-KW"/>
</dbReference>
<dbReference type="RefSeq" id="XP_014487713.1">
    <property type="nucleotide sequence ID" value="XM_014632227.1"/>
</dbReference>
<dbReference type="Gene3D" id="1.10.630.10">
    <property type="entry name" value="Cytochrome P450"/>
    <property type="match status" value="1"/>
</dbReference>
<comment type="similarity">
    <text evidence="5 12">Belongs to the cytochrome P450 family.</text>
</comment>
<evidence type="ECO:0000256" key="3">
    <source>
        <dbReference type="ARBA" id="ARBA00004174"/>
    </source>
</evidence>
<reference evidence="14" key="1">
    <citation type="submission" date="2025-08" db="UniProtKB">
        <authorList>
            <consortium name="RefSeq"/>
        </authorList>
    </citation>
    <scope>IDENTIFICATION</scope>
</reference>
<dbReference type="PRINTS" id="PR00385">
    <property type="entry name" value="P450"/>
</dbReference>
<comment type="function">
    <text evidence="2">May be involved in the metabolism of insect hormones and in the breakdown of synthetic insecticides.</text>
</comment>
<accession>A0A6P3YBG9</accession>
<comment type="cofactor">
    <cofactor evidence="1 11">
        <name>heme</name>
        <dbReference type="ChEBI" id="CHEBI:30413"/>
    </cofactor>
</comment>
<keyword evidence="8 12" id="KW-0560">Oxidoreductase</keyword>
<dbReference type="GO" id="GO:0005506">
    <property type="term" value="F:iron ion binding"/>
    <property type="evidence" value="ECO:0007669"/>
    <property type="project" value="InterPro"/>
</dbReference>
<dbReference type="InterPro" id="IPR050196">
    <property type="entry name" value="Cytochrome_P450_Monoox"/>
</dbReference>
<evidence type="ECO:0000256" key="6">
    <source>
        <dbReference type="ARBA" id="ARBA00022617"/>
    </source>
</evidence>